<dbReference type="EMBL" id="RWGY01000029">
    <property type="protein sequence ID" value="TVU20037.1"/>
    <property type="molecule type" value="Genomic_DNA"/>
</dbReference>
<evidence type="ECO:0008006" key="4">
    <source>
        <dbReference type="Google" id="ProtNLM"/>
    </source>
</evidence>
<organism evidence="2 3">
    <name type="scientific">Eragrostis curvula</name>
    <name type="common">weeping love grass</name>
    <dbReference type="NCBI Taxonomy" id="38414"/>
    <lineage>
        <taxon>Eukaryota</taxon>
        <taxon>Viridiplantae</taxon>
        <taxon>Streptophyta</taxon>
        <taxon>Embryophyta</taxon>
        <taxon>Tracheophyta</taxon>
        <taxon>Spermatophyta</taxon>
        <taxon>Magnoliopsida</taxon>
        <taxon>Liliopsida</taxon>
        <taxon>Poales</taxon>
        <taxon>Poaceae</taxon>
        <taxon>PACMAD clade</taxon>
        <taxon>Chloridoideae</taxon>
        <taxon>Eragrostideae</taxon>
        <taxon>Eragrostidinae</taxon>
        <taxon>Eragrostis</taxon>
    </lineage>
</organism>
<dbReference type="PANTHER" id="PTHR21004:SF0">
    <property type="entry name" value="PEROXISOMAL LEADER PEPTIDE-PROCESSING PROTEASE"/>
    <property type="match status" value="1"/>
</dbReference>
<evidence type="ECO:0000313" key="3">
    <source>
        <dbReference type="Proteomes" id="UP000324897"/>
    </source>
</evidence>
<dbReference type="AlphaFoldDB" id="A0A5J9U9M9"/>
<feature type="compositionally biased region" description="Low complexity" evidence="1">
    <location>
        <begin position="84"/>
        <end position="100"/>
    </location>
</feature>
<dbReference type="PANTHER" id="PTHR21004">
    <property type="entry name" value="SERINE PROTEASE-RELATED"/>
    <property type="match status" value="1"/>
</dbReference>
<evidence type="ECO:0000256" key="1">
    <source>
        <dbReference type="SAM" id="MobiDB-lite"/>
    </source>
</evidence>
<dbReference type="FunFam" id="2.40.10.10:FF:000074">
    <property type="entry name" value="glyoxysomal processing protease, glyoxysomal-like"/>
    <property type="match status" value="1"/>
</dbReference>
<reference evidence="2 3" key="1">
    <citation type="journal article" date="2019" name="Sci. Rep.">
        <title>A high-quality genome of Eragrostis curvula grass provides insights into Poaceae evolution and supports new strategies to enhance forage quality.</title>
        <authorList>
            <person name="Carballo J."/>
            <person name="Santos B.A.C.M."/>
            <person name="Zappacosta D."/>
            <person name="Garbus I."/>
            <person name="Selva J.P."/>
            <person name="Gallo C.A."/>
            <person name="Diaz A."/>
            <person name="Albertini E."/>
            <person name="Caccamo M."/>
            <person name="Echenique V."/>
        </authorList>
    </citation>
    <scope>NUCLEOTIDE SEQUENCE [LARGE SCALE GENOMIC DNA]</scope>
    <source>
        <strain evidence="3">cv. Victoria</strain>
        <tissue evidence="2">Leaf</tissue>
    </source>
</reference>
<dbReference type="InterPro" id="IPR009003">
    <property type="entry name" value="Peptidase_S1_PA"/>
</dbReference>
<dbReference type="Pfam" id="PF13365">
    <property type="entry name" value="Trypsin_2"/>
    <property type="match status" value="1"/>
</dbReference>
<dbReference type="InterPro" id="IPR043504">
    <property type="entry name" value="Peptidase_S1_PA_chymotrypsin"/>
</dbReference>
<dbReference type="Proteomes" id="UP000324897">
    <property type="component" value="Chromosome 7"/>
</dbReference>
<feature type="region of interest" description="Disordered" evidence="1">
    <location>
        <begin position="79"/>
        <end position="100"/>
    </location>
</feature>
<accession>A0A5J9U9M9</accession>
<feature type="non-terminal residue" evidence="2">
    <location>
        <position position="1"/>
    </location>
</feature>
<evidence type="ECO:0000313" key="2">
    <source>
        <dbReference type="EMBL" id="TVU20037.1"/>
    </source>
</evidence>
<comment type="caution">
    <text evidence="2">The sequence shown here is derived from an EMBL/GenBank/DDBJ whole genome shotgun (WGS) entry which is preliminary data.</text>
</comment>
<dbReference type="OrthoDB" id="17845at2759"/>
<protein>
    <recommendedName>
        <fullName evidence="4">Glyoxysomal processing protease, glyoxysomal</fullName>
    </recommendedName>
</protein>
<dbReference type="GO" id="GO:0016485">
    <property type="term" value="P:protein processing"/>
    <property type="evidence" value="ECO:0007669"/>
    <property type="project" value="InterPro"/>
</dbReference>
<dbReference type="Gene3D" id="2.40.10.10">
    <property type="entry name" value="Trypsin-like serine proteases"/>
    <property type="match status" value="3"/>
</dbReference>
<dbReference type="Gramene" id="TVU20037">
    <property type="protein sequence ID" value="TVU20037"/>
    <property type="gene ID" value="EJB05_36224"/>
</dbReference>
<name>A0A5J9U9M9_9POAL</name>
<keyword evidence="3" id="KW-1185">Reference proteome</keyword>
<dbReference type="FunFam" id="2.40.10.10:FF:000096">
    <property type="entry name" value="Glyoxysomal processing protease glyoxysomal"/>
    <property type="match status" value="1"/>
</dbReference>
<sequence>MSRRFTGSSNPTMCAKTCCISDAPERALFMVGFCGKKVSRYLPARLNLRGFPDSPSQFHSDNSNASLVQKLIPEKLPSPRKLSADSALSASPPRRAAATRAARAMEPSEIAAAARHFAAMARIVGPDPKAVKMRHHAFHLHQSGSTTLSASALLLPRGALAEPPALLDHICAAHGHLEGDVALTAASLVEPFLVAEQRNNPGEEMHPRLVPEARLDVLVEHEELGNAQDRKARGPRWLSARLLAMVDVPASADSVLSLLKHEDSLARSASWDLGWSLADVNQKQVENDIRSSLEFNRNSASIESMDPSKLAKSATRIAILGIPTITANNARHINISAVQHRGDSLLIVGSPFGIMSPFHFFNSISVGVVANCLPPGTVRSSLLMADVHCLPGMEGAPVFDKNSCLVGLLMQPLRQRASSVEVQLVITWDAICISWNSSKMEKIRRPPSELPDDNNADHKAMELSYAENYGRFVSFSANNLNGYSISPSSLKKAISAVVLVTVGDTSWASGIVLNKNGLVLTNAHLLEPWRFGRTSTLGLQNKTTSTTGDYLSDGEKEPLHSQQCEVSNEEVVKHEVSLFNLGFKRANIISVRFDHGERQMWCNANVVFISKGPLDVALLQMEKVPMELNAIRPEFSCPTAGSSVYVVGHGLLGPRSGLCSSLSTGVVSKVVKIPSAPNSHLAGTMEAGSMDIPVMLQTTAAVHPGASGGVLINSHGLMVGLVTSNAKHGGGSTIPHLNFSIPCKPLEMVFEYSANGDSTVLWKMDKPNEVLSLVWALAPASSPFPSASPEKGRGEKVLEFKKFLDDKQQVLNSNRDLEELLRHRISSKI</sequence>
<dbReference type="GO" id="GO:0005777">
    <property type="term" value="C:peroxisome"/>
    <property type="evidence" value="ECO:0007669"/>
    <property type="project" value="InterPro"/>
</dbReference>
<gene>
    <name evidence="2" type="ORF">EJB05_36224</name>
</gene>
<dbReference type="InterPro" id="IPR039245">
    <property type="entry name" value="TYSND1/DEG15"/>
</dbReference>
<proteinExistence type="predicted"/>
<dbReference type="GO" id="GO:0004252">
    <property type="term" value="F:serine-type endopeptidase activity"/>
    <property type="evidence" value="ECO:0007669"/>
    <property type="project" value="InterPro"/>
</dbReference>
<dbReference type="SUPFAM" id="SSF50494">
    <property type="entry name" value="Trypsin-like serine proteases"/>
    <property type="match status" value="2"/>
</dbReference>